<protein>
    <recommendedName>
        <fullName evidence="2">DUF306 domain-containing protein</fullName>
    </recommendedName>
</protein>
<gene>
    <name evidence="3" type="ORF">CCASEI_08155</name>
</gene>
<reference evidence="4" key="1">
    <citation type="submission" date="2013-02" db="EMBL/GenBank/DDBJ databases">
        <title>The complete genome sequence of Corynebacterium casei LMG S-19264 (=DSM 44701).</title>
        <authorList>
            <person name="Ruckert C."/>
            <person name="Albersmeier A."/>
            <person name="Kalinowski J."/>
        </authorList>
    </citation>
    <scope>NUCLEOTIDE SEQUENCE [LARGE SCALE GENOMIC DNA]</scope>
    <source>
        <strain evidence="4">LMG S-19264</strain>
    </source>
</reference>
<dbReference type="InterPro" id="IPR038670">
    <property type="entry name" value="HslJ-like_sf"/>
</dbReference>
<dbReference type="EMBL" id="CP004350">
    <property type="protein sequence ID" value="AHI20196.1"/>
    <property type="molecule type" value="Genomic_DNA"/>
</dbReference>
<dbReference type="GeneID" id="82877769"/>
<organism evidence="3 4">
    <name type="scientific">Corynebacterium casei LMG S-19264</name>
    <dbReference type="NCBI Taxonomy" id="1285583"/>
    <lineage>
        <taxon>Bacteria</taxon>
        <taxon>Bacillati</taxon>
        <taxon>Actinomycetota</taxon>
        <taxon>Actinomycetes</taxon>
        <taxon>Mycobacteriales</taxon>
        <taxon>Corynebacteriaceae</taxon>
        <taxon>Corynebacterium</taxon>
    </lineage>
</organism>
<dbReference type="Pfam" id="PF03724">
    <property type="entry name" value="META"/>
    <property type="match status" value="1"/>
</dbReference>
<evidence type="ECO:0000259" key="2">
    <source>
        <dbReference type="Pfam" id="PF03724"/>
    </source>
</evidence>
<dbReference type="InterPro" id="IPR005184">
    <property type="entry name" value="DUF306_Meta_HslJ"/>
</dbReference>
<dbReference type="Proteomes" id="UP000019226">
    <property type="component" value="Chromosome"/>
</dbReference>
<evidence type="ECO:0000313" key="4">
    <source>
        <dbReference type="Proteomes" id="UP000019226"/>
    </source>
</evidence>
<keyword evidence="4" id="KW-1185">Reference proteome</keyword>
<evidence type="ECO:0000313" key="3">
    <source>
        <dbReference type="EMBL" id="AHI20196.1"/>
    </source>
</evidence>
<dbReference type="Gene3D" id="2.40.128.270">
    <property type="match status" value="1"/>
</dbReference>
<feature type="domain" description="DUF306" evidence="2">
    <location>
        <begin position="17"/>
        <end position="91"/>
    </location>
</feature>
<proteinExistence type="predicted"/>
<dbReference type="RefSeq" id="WP_025387645.1">
    <property type="nucleotide sequence ID" value="NZ_CP004350.1"/>
</dbReference>
<evidence type="ECO:0000256" key="1">
    <source>
        <dbReference type="SAM" id="MobiDB-lite"/>
    </source>
</evidence>
<name>A0ABN4CFS4_9CORY</name>
<feature type="region of interest" description="Disordered" evidence="1">
    <location>
        <begin position="1"/>
        <end position="24"/>
    </location>
</feature>
<accession>A0ABN4CFS4</accession>
<sequence>MNSTENMDSFEGTWGSPEPGEPHLQFAADGTVVGSDGCNRLMRKWTLEDGVIYFHQMVSTMMYCEGMDTWLQAAASARRQGETLQVFDRAGVQIGVLPRSA</sequence>